<name>A0A398CHG7_9BACL</name>
<dbReference type="Gene3D" id="3.40.50.720">
    <property type="entry name" value="NAD(P)-binding Rossmann-like Domain"/>
    <property type="match status" value="1"/>
</dbReference>
<dbReference type="OrthoDB" id="128220at2"/>
<dbReference type="AlphaFoldDB" id="A0A398CHG7"/>
<reference evidence="2 3" key="1">
    <citation type="submission" date="2018-09" db="EMBL/GenBank/DDBJ databases">
        <title>Cohnella cavernae sp. nov., isolated from a karst cave.</title>
        <authorList>
            <person name="Zhu H."/>
        </authorList>
    </citation>
    <scope>NUCLEOTIDE SEQUENCE [LARGE SCALE GENOMIC DNA]</scope>
    <source>
        <strain evidence="2 3">K2E09-144</strain>
    </source>
</reference>
<feature type="domain" description="Gfo/Idh/MocA-like oxidoreductase N-terminal" evidence="1">
    <location>
        <begin position="60"/>
        <end position="136"/>
    </location>
</feature>
<dbReference type="InterPro" id="IPR036291">
    <property type="entry name" value="NAD(P)-bd_dom_sf"/>
</dbReference>
<evidence type="ECO:0000313" key="3">
    <source>
        <dbReference type="Proteomes" id="UP000266340"/>
    </source>
</evidence>
<protein>
    <submittedName>
        <fullName evidence="2">Gfo/Idh/MocA family oxidoreductase</fullName>
    </submittedName>
</protein>
<comment type="caution">
    <text evidence="2">The sequence shown here is derived from an EMBL/GenBank/DDBJ whole genome shotgun (WGS) entry which is preliminary data.</text>
</comment>
<gene>
    <name evidence="2" type="ORF">D3H35_28460</name>
</gene>
<proteinExistence type="predicted"/>
<evidence type="ECO:0000259" key="1">
    <source>
        <dbReference type="Pfam" id="PF01408"/>
    </source>
</evidence>
<dbReference type="Gene3D" id="3.30.360.10">
    <property type="entry name" value="Dihydrodipicolinate Reductase, domain 2"/>
    <property type="match status" value="1"/>
</dbReference>
<dbReference type="Proteomes" id="UP000266340">
    <property type="component" value="Unassembled WGS sequence"/>
</dbReference>
<dbReference type="SUPFAM" id="SSF51735">
    <property type="entry name" value="NAD(P)-binding Rossmann-fold domains"/>
    <property type="match status" value="1"/>
</dbReference>
<dbReference type="GO" id="GO:0000166">
    <property type="term" value="F:nucleotide binding"/>
    <property type="evidence" value="ECO:0007669"/>
    <property type="project" value="InterPro"/>
</dbReference>
<dbReference type="RefSeq" id="WP_119152476.1">
    <property type="nucleotide sequence ID" value="NZ_JBHSOV010000044.1"/>
</dbReference>
<dbReference type="InterPro" id="IPR000683">
    <property type="entry name" value="Gfo/Idh/MocA-like_OxRdtase_N"/>
</dbReference>
<organism evidence="2 3">
    <name type="scientific">Cohnella faecalis</name>
    <dbReference type="NCBI Taxonomy" id="2315694"/>
    <lineage>
        <taxon>Bacteria</taxon>
        <taxon>Bacillati</taxon>
        <taxon>Bacillota</taxon>
        <taxon>Bacilli</taxon>
        <taxon>Bacillales</taxon>
        <taxon>Paenibacillaceae</taxon>
        <taxon>Cohnella</taxon>
    </lineage>
</organism>
<sequence>MTELKIGMVGLDTSHCSTFAALLNDPSHPNHVPGGRLLYGFPGGSPDFELSRSRMEGITKSLREERGVEMLDSIEEVARRSDAILLTSVDGRVHKEQFAKLAPYGKPIFIDKPFATSSADAKEIVELAERSGSRFFTCSMLRFGGPLLEALGDDRHGSVVGADCSGPLELEPTQPGFFWYGIHAAEMLYAALGEGCRTVRATRTEGHESVVGVWEDGRIGTIRGIREGNPDFYAVLHRERGSVGVNALGDSYNAGNERLLKHLLTMAGGAPAPVRPSLSLEIVRFIEAANESRESGEVVRL</sequence>
<dbReference type="EMBL" id="QXJM01000056">
    <property type="protein sequence ID" value="RIE00358.1"/>
    <property type="molecule type" value="Genomic_DNA"/>
</dbReference>
<keyword evidence="3" id="KW-1185">Reference proteome</keyword>
<evidence type="ECO:0000313" key="2">
    <source>
        <dbReference type="EMBL" id="RIE00358.1"/>
    </source>
</evidence>
<accession>A0A398CHG7</accession>
<dbReference type="Pfam" id="PF01408">
    <property type="entry name" value="GFO_IDH_MocA"/>
    <property type="match status" value="1"/>
</dbReference>